<dbReference type="SUPFAM" id="SSF51197">
    <property type="entry name" value="Clavaminate synthase-like"/>
    <property type="match status" value="1"/>
</dbReference>
<dbReference type="InterPro" id="IPR008775">
    <property type="entry name" value="Phytyl_CoA_dOase-like"/>
</dbReference>
<comment type="subunit">
    <text evidence="3">Homodimer.</text>
</comment>
<keyword evidence="6" id="KW-0408">Iron</keyword>
<reference evidence="7" key="1">
    <citation type="submission" date="2020-06" db="EMBL/GenBank/DDBJ databases">
        <title>Draft genome sequences of strains closely related to Aspergillus parafelis and Aspergillus hiratsukae.</title>
        <authorList>
            <person name="Dos Santos R.A.C."/>
            <person name="Rivero-Menendez O."/>
            <person name="Steenwyk J.L."/>
            <person name="Mead M.E."/>
            <person name="Goldman G.H."/>
            <person name="Alastruey-Izquierdo A."/>
            <person name="Rokas A."/>
        </authorList>
    </citation>
    <scope>NUCLEOTIDE SEQUENCE</scope>
    <source>
        <strain evidence="7">CNM-CM6106</strain>
    </source>
</reference>
<proteinExistence type="inferred from homology"/>
<dbReference type="Pfam" id="PF05721">
    <property type="entry name" value="PhyH"/>
    <property type="match status" value="1"/>
</dbReference>
<protein>
    <submittedName>
        <fullName evidence="7">Uncharacterized protein</fullName>
    </submittedName>
</protein>
<keyword evidence="4" id="KW-0223">Dioxygenase</keyword>
<evidence type="ECO:0000313" key="8">
    <source>
        <dbReference type="Proteomes" id="UP000662466"/>
    </source>
</evidence>
<evidence type="ECO:0000256" key="6">
    <source>
        <dbReference type="ARBA" id="ARBA00023004"/>
    </source>
</evidence>
<gene>
    <name evidence="7" type="ORF">CNMCM6106_003661</name>
</gene>
<dbReference type="Gene3D" id="2.60.120.620">
    <property type="entry name" value="q2cbj1_9rhob like domain"/>
    <property type="match status" value="1"/>
</dbReference>
<evidence type="ECO:0000256" key="2">
    <source>
        <dbReference type="ARBA" id="ARBA00005830"/>
    </source>
</evidence>
<dbReference type="GO" id="GO:0051213">
    <property type="term" value="F:dioxygenase activity"/>
    <property type="evidence" value="ECO:0007669"/>
    <property type="project" value="UniProtKB-KW"/>
</dbReference>
<sequence>MTVNSIPRLSAGSDLERVWPTAEEHGAVIIENFLPADIVQNLNQEFDPFLKPAPKSAPGKDFPNALVTTKTRFVNLLASISKSFRQDVLNNGALHKICTDAFKAYGDYWLLTSVAMEVAPNNPAQDLHRDLRSTHPILDYLRPDAPCAAVNFLIALTPFTEENGATHVILGSHRWPEIGRPLNEQTVRAVMKPGDALLITERTVHGGGEDTTGTETRRLLSLTMGISQLTPHESNLAVPRPIIESLTPLAQRLLGWRSQRTSAPNDLGLLVGQGISFERQLGLKSDQPLNHS</sequence>
<comment type="similarity">
    <text evidence="2">Belongs to the PhyH family.</text>
</comment>
<keyword evidence="5" id="KW-0560">Oxidoreductase</keyword>
<dbReference type="AlphaFoldDB" id="A0A8H6UY46"/>
<accession>A0A8H6UY46</accession>
<organism evidence="7 8">
    <name type="scientific">Aspergillus hiratsukae</name>
    <dbReference type="NCBI Taxonomy" id="1194566"/>
    <lineage>
        <taxon>Eukaryota</taxon>
        <taxon>Fungi</taxon>
        <taxon>Dikarya</taxon>
        <taxon>Ascomycota</taxon>
        <taxon>Pezizomycotina</taxon>
        <taxon>Eurotiomycetes</taxon>
        <taxon>Eurotiomycetidae</taxon>
        <taxon>Eurotiales</taxon>
        <taxon>Aspergillaceae</taxon>
        <taxon>Aspergillus</taxon>
        <taxon>Aspergillus subgen. Fumigati</taxon>
    </lineage>
</organism>
<dbReference type="Proteomes" id="UP000662466">
    <property type="component" value="Unassembled WGS sequence"/>
</dbReference>
<evidence type="ECO:0000256" key="4">
    <source>
        <dbReference type="ARBA" id="ARBA00022964"/>
    </source>
</evidence>
<comment type="cofactor">
    <cofactor evidence="1">
        <name>Fe cation</name>
        <dbReference type="ChEBI" id="CHEBI:24875"/>
    </cofactor>
</comment>
<dbReference type="EMBL" id="JACBAF010002075">
    <property type="protein sequence ID" value="KAF7168494.1"/>
    <property type="molecule type" value="Genomic_DNA"/>
</dbReference>
<name>A0A8H6UY46_9EURO</name>
<evidence type="ECO:0000256" key="1">
    <source>
        <dbReference type="ARBA" id="ARBA00001962"/>
    </source>
</evidence>
<dbReference type="PANTHER" id="PTHR20883">
    <property type="entry name" value="PHYTANOYL-COA DIOXYGENASE DOMAIN CONTAINING 1"/>
    <property type="match status" value="1"/>
</dbReference>
<dbReference type="PANTHER" id="PTHR20883:SF41">
    <property type="entry name" value="IRON_ALPHA-KETOGLUTARATE-DEPENDENT DIOXYGENASE ASQJ"/>
    <property type="match status" value="1"/>
</dbReference>
<comment type="caution">
    <text evidence="7">The sequence shown here is derived from an EMBL/GenBank/DDBJ whole genome shotgun (WGS) entry which is preliminary data.</text>
</comment>
<evidence type="ECO:0000313" key="7">
    <source>
        <dbReference type="EMBL" id="KAF7168494.1"/>
    </source>
</evidence>
<evidence type="ECO:0000256" key="5">
    <source>
        <dbReference type="ARBA" id="ARBA00023002"/>
    </source>
</evidence>
<evidence type="ECO:0000256" key="3">
    <source>
        <dbReference type="ARBA" id="ARBA00011738"/>
    </source>
</evidence>